<feature type="compositionally biased region" description="Acidic residues" evidence="1">
    <location>
        <begin position="350"/>
        <end position="360"/>
    </location>
</feature>
<protein>
    <submittedName>
        <fullName evidence="2">Uncharacterized protein</fullName>
    </submittedName>
</protein>
<keyword evidence="3" id="KW-1185">Reference proteome</keyword>
<dbReference type="AlphaFoldDB" id="A0A162IMJ3"/>
<dbReference type="VEuPathDB" id="FungiDB:AAP_00975"/>
<feature type="compositionally biased region" description="Acidic residues" evidence="1">
    <location>
        <begin position="182"/>
        <end position="208"/>
    </location>
</feature>
<feature type="region of interest" description="Disordered" evidence="1">
    <location>
        <begin position="318"/>
        <end position="377"/>
    </location>
</feature>
<proteinExistence type="predicted"/>
<dbReference type="EMBL" id="AZGZ01000003">
    <property type="protein sequence ID" value="KZZ96202.1"/>
    <property type="molecule type" value="Genomic_DNA"/>
</dbReference>
<dbReference type="OrthoDB" id="5421770at2759"/>
<evidence type="ECO:0000313" key="2">
    <source>
        <dbReference type="EMBL" id="KZZ96202.1"/>
    </source>
</evidence>
<evidence type="ECO:0000313" key="3">
    <source>
        <dbReference type="Proteomes" id="UP000242877"/>
    </source>
</evidence>
<dbReference type="Proteomes" id="UP000242877">
    <property type="component" value="Unassembled WGS sequence"/>
</dbReference>
<feature type="region of interest" description="Disordered" evidence="1">
    <location>
        <begin position="1"/>
        <end position="38"/>
    </location>
</feature>
<feature type="region of interest" description="Disordered" evidence="1">
    <location>
        <begin position="167"/>
        <end position="251"/>
    </location>
</feature>
<name>A0A162IMJ3_9EURO</name>
<reference evidence="2 3" key="1">
    <citation type="journal article" date="2016" name="Genome Biol. Evol.">
        <title>Divergent and convergent evolution of fungal pathogenicity.</title>
        <authorList>
            <person name="Shang Y."/>
            <person name="Xiao G."/>
            <person name="Zheng P."/>
            <person name="Cen K."/>
            <person name="Zhan S."/>
            <person name="Wang C."/>
        </authorList>
    </citation>
    <scope>NUCLEOTIDE SEQUENCE [LARGE SCALE GENOMIC DNA]</scope>
    <source>
        <strain evidence="2 3">ARSEF 7405</strain>
    </source>
</reference>
<feature type="compositionally biased region" description="Polar residues" evidence="1">
    <location>
        <begin position="327"/>
        <end position="338"/>
    </location>
</feature>
<feature type="compositionally biased region" description="Basic residues" evidence="1">
    <location>
        <begin position="14"/>
        <end position="23"/>
    </location>
</feature>
<accession>A0A162IMJ3</accession>
<evidence type="ECO:0000256" key="1">
    <source>
        <dbReference type="SAM" id="MobiDB-lite"/>
    </source>
</evidence>
<feature type="compositionally biased region" description="Basic and acidic residues" evidence="1">
    <location>
        <begin position="172"/>
        <end position="181"/>
    </location>
</feature>
<organism evidence="2 3">
    <name type="scientific">Ascosphaera apis ARSEF 7405</name>
    <dbReference type="NCBI Taxonomy" id="392613"/>
    <lineage>
        <taxon>Eukaryota</taxon>
        <taxon>Fungi</taxon>
        <taxon>Dikarya</taxon>
        <taxon>Ascomycota</taxon>
        <taxon>Pezizomycotina</taxon>
        <taxon>Eurotiomycetes</taxon>
        <taxon>Eurotiomycetidae</taxon>
        <taxon>Onygenales</taxon>
        <taxon>Ascosphaeraceae</taxon>
        <taxon>Ascosphaera</taxon>
    </lineage>
</organism>
<sequence>MTIDSHGPPFNCTPRRRRNRRNWQQKTPNSPFYIYPPPLSNSPASAATHVWGPAIPARDESPSPRPSYPTNTESMRDGVGLPEAEGGSDYRPNIQNAEFIECICRNLVSPAKIDTVATAKALGYINHRSVNDRIGLLRKTKGVNFRCAPRKPCSNALPNQLSSNMLRRSPRKKEVQGHFESIEVEDDSNDESYEDTCNEGEEEDEDELVITGHKNASKRPSPKKKLAAQTKPKQIEQTAIDESESDGWTTSESLKELLEKARLRAAAAKKAMGIKRLKQVDVSAVAAALGYQNARSVMNRISVLKRTHNLHLNCVNVEGGTPLDSPAKSSSVKNADTPKSSKRKAKTVIDNDDDTDDDVVELTPSKRRLMRDMKMKN</sequence>
<feature type="region of interest" description="Disordered" evidence="1">
    <location>
        <begin position="54"/>
        <end position="90"/>
    </location>
</feature>
<comment type="caution">
    <text evidence="2">The sequence shown here is derived from an EMBL/GenBank/DDBJ whole genome shotgun (WGS) entry which is preliminary data.</text>
</comment>
<gene>
    <name evidence="2" type="ORF">AAP_00975</name>
</gene>
<feature type="compositionally biased region" description="Basic residues" evidence="1">
    <location>
        <begin position="215"/>
        <end position="226"/>
    </location>
</feature>